<dbReference type="KEGG" id="atr:18448313"/>
<dbReference type="InterPro" id="IPR044867">
    <property type="entry name" value="DEUBAD_dom"/>
</dbReference>
<feature type="compositionally biased region" description="Basic and acidic residues" evidence="3">
    <location>
        <begin position="291"/>
        <end position="306"/>
    </location>
</feature>
<evidence type="ECO:0000259" key="4">
    <source>
        <dbReference type="PROSITE" id="PS51916"/>
    </source>
</evidence>
<dbReference type="CDD" id="cd21865">
    <property type="entry name" value="DEUBAD_NFRKB"/>
    <property type="match status" value="1"/>
</dbReference>
<feature type="domain" description="DEUBAD" evidence="4">
    <location>
        <begin position="68"/>
        <end position="181"/>
    </location>
</feature>
<feature type="region of interest" description="Disordered" evidence="3">
    <location>
        <begin position="442"/>
        <end position="466"/>
    </location>
</feature>
<evidence type="ECO:0000256" key="2">
    <source>
        <dbReference type="ARBA" id="ARBA00023242"/>
    </source>
</evidence>
<dbReference type="OrthoDB" id="1938996at2759"/>
<dbReference type="Proteomes" id="UP000017836">
    <property type="component" value="Unassembled WGS sequence"/>
</dbReference>
<protein>
    <recommendedName>
        <fullName evidence="4">DEUBAD domain-containing protein</fullName>
    </recommendedName>
</protein>
<sequence>MGNLKIRQRVPSKGAEATLFAQLTTDGEHECEENILNGEDSGLESDDFTIADVGCEFAMLSDQIFSIPYELFDLPDLKEILSLESWNSCLTEEERFSLSAYLPDMDQETFRLTMKELLNGEDLYFGSPLTDFFNRLKGGFFPPPVTHNREGLLYLQRKLHYVSLRRYQEQMLETFLNMKKKWEECRPGLTIEERIRIWNICKTGYPSSRTDHGQEDQKMLSGSFSNKNKPMMPYPTNGMVPVAVKSSGKGVLKLKTTANNSIQTGIEKLEMTDTRPRPKGVLKIVPRGHLTRTEPPRAVPFKREKGPLPPAFIVPKDPRWGGELLKEEDRNDGKRFSEDLHNPRRYYRGSSVREEHFYHDELWGAPTKQKNELHSSIYRYPSEPYCDLEEHQITTLPLDMGPVFRVRGESQGHMSEFHSEEQPVYSRSNHLVDSNKYYDSVPRANDGNLHKKQQNRISEGPEGGYALPKIYKRKKSSRNLEPVDFARRPTGLGEPEEINYQHGEKAKSVKIRIKKWKD</sequence>
<dbReference type="PANTHER" id="PTHR13052">
    <property type="entry name" value="NFRKB-RELATED"/>
    <property type="match status" value="1"/>
</dbReference>
<dbReference type="eggNOG" id="ENOG502QPJM">
    <property type="taxonomic scope" value="Eukaryota"/>
</dbReference>
<dbReference type="Gramene" id="ERN19912">
    <property type="protein sequence ID" value="ERN19912"/>
    <property type="gene ID" value="AMTR_s00071p00082570"/>
</dbReference>
<evidence type="ECO:0000313" key="5">
    <source>
        <dbReference type="EMBL" id="ERN19912.1"/>
    </source>
</evidence>
<feature type="region of interest" description="Disordered" evidence="3">
    <location>
        <begin position="291"/>
        <end position="314"/>
    </location>
</feature>
<dbReference type="GO" id="GO:0031011">
    <property type="term" value="C:Ino80 complex"/>
    <property type="evidence" value="ECO:0007669"/>
    <property type="project" value="InterPro"/>
</dbReference>
<keyword evidence="2" id="KW-0539">Nucleus</keyword>
<proteinExistence type="predicted"/>
<keyword evidence="6" id="KW-1185">Reference proteome</keyword>
<dbReference type="PROSITE" id="PS51916">
    <property type="entry name" value="DEUBAD"/>
    <property type="match status" value="1"/>
</dbReference>
<dbReference type="AlphaFoldDB" id="U5DEP4"/>
<comment type="subcellular location">
    <subcellularLocation>
        <location evidence="1">Nucleus</location>
    </subcellularLocation>
</comment>
<name>U5DEP4_AMBTC</name>
<reference evidence="6" key="1">
    <citation type="journal article" date="2013" name="Science">
        <title>The Amborella genome and the evolution of flowering plants.</title>
        <authorList>
            <consortium name="Amborella Genome Project"/>
        </authorList>
    </citation>
    <scope>NUCLEOTIDE SEQUENCE [LARGE SCALE GENOMIC DNA]</scope>
</reference>
<dbReference type="EMBL" id="KI392062">
    <property type="protein sequence ID" value="ERN19912.1"/>
    <property type="molecule type" value="Genomic_DNA"/>
</dbReference>
<evidence type="ECO:0000256" key="1">
    <source>
        <dbReference type="ARBA" id="ARBA00004123"/>
    </source>
</evidence>
<evidence type="ECO:0000313" key="6">
    <source>
        <dbReference type="Proteomes" id="UP000017836"/>
    </source>
</evidence>
<gene>
    <name evidence="5" type="ORF">AMTR_s00071p00082570</name>
</gene>
<evidence type="ECO:0000256" key="3">
    <source>
        <dbReference type="SAM" id="MobiDB-lite"/>
    </source>
</evidence>
<dbReference type="PANTHER" id="PTHR13052:SF3">
    <property type="entry name" value="NUCLEAR FACTOR RELATED TO KAPPA-B-BINDING PROTEIN"/>
    <property type="match status" value="1"/>
</dbReference>
<dbReference type="InterPro" id="IPR024867">
    <property type="entry name" value="NFRKB"/>
</dbReference>
<dbReference type="STRING" id="13333.U5DEP4"/>
<organism evidence="5 6">
    <name type="scientific">Amborella trichopoda</name>
    <dbReference type="NCBI Taxonomy" id="13333"/>
    <lineage>
        <taxon>Eukaryota</taxon>
        <taxon>Viridiplantae</taxon>
        <taxon>Streptophyta</taxon>
        <taxon>Embryophyta</taxon>
        <taxon>Tracheophyta</taxon>
        <taxon>Spermatophyta</taxon>
        <taxon>Magnoliopsida</taxon>
        <taxon>Amborellales</taxon>
        <taxon>Amborellaceae</taxon>
        <taxon>Amborella</taxon>
    </lineage>
</organism>
<dbReference type="HOGENOM" id="CLU_526135_0_0_1"/>
<accession>U5DEP4</accession>